<feature type="compositionally biased region" description="Low complexity" evidence="7">
    <location>
        <begin position="528"/>
        <end position="542"/>
    </location>
</feature>
<keyword evidence="9" id="KW-1185">Reference proteome</keyword>
<feature type="compositionally biased region" description="Polar residues" evidence="7">
    <location>
        <begin position="584"/>
        <end position="595"/>
    </location>
</feature>
<comment type="similarity">
    <text evidence="2">Belongs to the TFIIF alpha subunit family.</text>
</comment>
<keyword evidence="3" id="KW-0805">Transcription regulation</keyword>
<dbReference type="SUPFAM" id="SSF50916">
    <property type="entry name" value="Rap30/74 interaction domains"/>
    <property type="match status" value="1"/>
</dbReference>
<keyword evidence="4" id="KW-0238">DNA-binding</keyword>
<evidence type="ECO:0000256" key="4">
    <source>
        <dbReference type="ARBA" id="ARBA00023125"/>
    </source>
</evidence>
<evidence type="ECO:0000256" key="2">
    <source>
        <dbReference type="ARBA" id="ARBA00005249"/>
    </source>
</evidence>
<dbReference type="InterPro" id="IPR008851">
    <property type="entry name" value="TFIIF-alpha"/>
</dbReference>
<gene>
    <name evidence="8" type="ORF">HK100_002335</name>
</gene>
<feature type="compositionally biased region" description="Basic and acidic residues" evidence="7">
    <location>
        <begin position="334"/>
        <end position="344"/>
    </location>
</feature>
<dbReference type="GO" id="GO:0032968">
    <property type="term" value="P:positive regulation of transcription elongation by RNA polymerase II"/>
    <property type="evidence" value="ECO:0007669"/>
    <property type="project" value="InterPro"/>
</dbReference>
<feature type="compositionally biased region" description="Polar residues" evidence="7">
    <location>
        <begin position="568"/>
        <end position="577"/>
    </location>
</feature>
<keyword evidence="5" id="KW-0804">Transcription</keyword>
<feature type="compositionally biased region" description="Basic and acidic residues" evidence="7">
    <location>
        <begin position="311"/>
        <end position="327"/>
    </location>
</feature>
<protein>
    <recommendedName>
        <fullName evidence="10">Transcription initiation factor IIF subunit alpha</fullName>
    </recommendedName>
</protein>
<proteinExistence type="inferred from homology"/>
<organism evidence="8 9">
    <name type="scientific">Physocladia obscura</name>
    <dbReference type="NCBI Taxonomy" id="109957"/>
    <lineage>
        <taxon>Eukaryota</taxon>
        <taxon>Fungi</taxon>
        <taxon>Fungi incertae sedis</taxon>
        <taxon>Chytridiomycota</taxon>
        <taxon>Chytridiomycota incertae sedis</taxon>
        <taxon>Chytridiomycetes</taxon>
        <taxon>Chytridiales</taxon>
        <taxon>Chytriomycetaceae</taxon>
        <taxon>Physocladia</taxon>
    </lineage>
</organism>
<evidence type="ECO:0008006" key="10">
    <source>
        <dbReference type="Google" id="ProtNLM"/>
    </source>
</evidence>
<sequence>MSFTEYRLVAGSAGSGVAYHVVKMPTALTQAQPVTMHRRIPELAHLETPQQQQQQLPNPADPSAVAPTKKPAMSQEDIAKIAPESRSSLHNAYAKAHATGTRPMTGKFQKKSRQMFFGLPEDGEDPLARAKKKDPDRYPWVMRDSSDNVLLGSVQVDSAASDRVLLVVMPHEEAASKQMKHAFIVTPVTKIHKMSAKPKFQAFTTEEAEDKMKQKRGIERWGSASGNLLKRKKTDDEIAEEVDGIKLTPEDRAKIAKAMKTLNPALAKSIQNRSTNGAIAADGIDEDIDYDHEMSDDENPDFGIENEEDAREAKKREYGNEVRRLNMDELDEENKEREWRRELMNQKTSSKAQKKIKKALRKYNDDVIVSDEETNAFGEISEDEDSEIEPEKLPANQPSSKPTSPALTNGTKNAAGSPTLKAPTPDPAKVAKQKKKELDISGYDAVSAARKAMYGRIVDTNKLRTLNGFSVQGDAVAAVISKIHVKGGGTSPTLDQGASNSPDLNLSSPSSSPAGPKIRLKVGGGNPSDGSSSNSNNQNPVKPKSEPPPPPKAADVLAQQKFGKKATESPSLDTSSPIPKRQKSSANSSPNVGAGTSSMFSSSSNSPNFTMPATSPRLDELRGKKKRPLPSPNAGSSPGLTPTINNLTTNSPAIPPTADAMASPKISCINHNADILTEEEFRSLFLRPNPPRSVKDVIALVKDKMKFAGNKNKLSELFKKCCKISGVDADGTKFWLIEKLLVGIDSQNFGSCNFGHV</sequence>
<evidence type="ECO:0000256" key="1">
    <source>
        <dbReference type="ARBA" id="ARBA00004123"/>
    </source>
</evidence>
<evidence type="ECO:0000256" key="6">
    <source>
        <dbReference type="ARBA" id="ARBA00023242"/>
    </source>
</evidence>
<dbReference type="InterPro" id="IPR011039">
    <property type="entry name" value="TFIIF_interaction"/>
</dbReference>
<dbReference type="GO" id="GO:0003677">
    <property type="term" value="F:DNA binding"/>
    <property type="evidence" value="ECO:0007669"/>
    <property type="project" value="UniProtKB-KW"/>
</dbReference>
<dbReference type="AlphaFoldDB" id="A0AAD5XB60"/>
<comment type="subcellular location">
    <subcellularLocation>
        <location evidence="1">Nucleus</location>
    </subcellularLocation>
</comment>
<dbReference type="GO" id="GO:0006367">
    <property type="term" value="P:transcription initiation at RNA polymerase II promoter"/>
    <property type="evidence" value="ECO:0007669"/>
    <property type="project" value="InterPro"/>
</dbReference>
<feature type="compositionally biased region" description="Acidic residues" evidence="7">
    <location>
        <begin position="293"/>
        <end position="310"/>
    </location>
</feature>
<feature type="region of interest" description="Disordered" evidence="7">
    <location>
        <begin position="486"/>
        <end position="659"/>
    </location>
</feature>
<feature type="region of interest" description="Disordered" evidence="7">
    <location>
        <begin position="293"/>
        <end position="437"/>
    </location>
</feature>
<evidence type="ECO:0000313" key="8">
    <source>
        <dbReference type="EMBL" id="KAJ3112451.1"/>
    </source>
</evidence>
<reference evidence="8" key="1">
    <citation type="submission" date="2020-05" db="EMBL/GenBank/DDBJ databases">
        <title>Phylogenomic resolution of chytrid fungi.</title>
        <authorList>
            <person name="Stajich J.E."/>
            <person name="Amses K."/>
            <person name="Simmons R."/>
            <person name="Seto K."/>
            <person name="Myers J."/>
            <person name="Bonds A."/>
            <person name="Quandt C.A."/>
            <person name="Barry K."/>
            <person name="Liu P."/>
            <person name="Grigoriev I."/>
            <person name="Longcore J.E."/>
            <person name="James T.Y."/>
        </authorList>
    </citation>
    <scope>NUCLEOTIDE SEQUENCE</scope>
    <source>
        <strain evidence="8">JEL0513</strain>
    </source>
</reference>
<evidence type="ECO:0000256" key="5">
    <source>
        <dbReference type="ARBA" id="ARBA00023163"/>
    </source>
</evidence>
<dbReference type="GO" id="GO:0001096">
    <property type="term" value="F:TFIIF-class transcription factor complex binding"/>
    <property type="evidence" value="ECO:0007669"/>
    <property type="project" value="TreeGrafter"/>
</dbReference>
<evidence type="ECO:0000256" key="7">
    <source>
        <dbReference type="SAM" id="MobiDB-lite"/>
    </source>
</evidence>
<feature type="region of interest" description="Disordered" evidence="7">
    <location>
        <begin position="47"/>
        <end position="73"/>
    </location>
</feature>
<feature type="compositionally biased region" description="Low complexity" evidence="7">
    <location>
        <begin position="499"/>
        <end position="513"/>
    </location>
</feature>
<evidence type="ECO:0000256" key="3">
    <source>
        <dbReference type="ARBA" id="ARBA00023015"/>
    </source>
</evidence>
<feature type="compositionally biased region" description="Low complexity" evidence="7">
    <location>
        <begin position="596"/>
        <end position="612"/>
    </location>
</feature>
<dbReference type="EMBL" id="JADGJH010001540">
    <property type="protein sequence ID" value="KAJ3112451.1"/>
    <property type="molecule type" value="Genomic_DNA"/>
</dbReference>
<feature type="compositionally biased region" description="Polar residues" evidence="7">
    <location>
        <begin position="396"/>
        <end position="416"/>
    </location>
</feature>
<dbReference type="GO" id="GO:0016251">
    <property type="term" value="F:RNA polymerase II general transcription initiation factor activity"/>
    <property type="evidence" value="ECO:0007669"/>
    <property type="project" value="TreeGrafter"/>
</dbReference>
<feature type="compositionally biased region" description="Basic residues" evidence="7">
    <location>
        <begin position="352"/>
        <end position="361"/>
    </location>
</feature>
<name>A0AAD5XB60_9FUNG</name>
<dbReference type="Proteomes" id="UP001211907">
    <property type="component" value="Unassembled WGS sequence"/>
</dbReference>
<keyword evidence="6" id="KW-0539">Nucleus</keyword>
<feature type="compositionally biased region" description="Polar residues" evidence="7">
    <location>
        <begin position="633"/>
        <end position="652"/>
    </location>
</feature>
<dbReference type="PANTHER" id="PTHR13011:SF0">
    <property type="entry name" value="GENERAL TRANSCRIPTION FACTOR IIF SUBUNIT 1"/>
    <property type="match status" value="1"/>
</dbReference>
<evidence type="ECO:0000313" key="9">
    <source>
        <dbReference type="Proteomes" id="UP001211907"/>
    </source>
</evidence>
<dbReference type="PANTHER" id="PTHR13011">
    <property type="entry name" value="TFIIF-ALPHA"/>
    <property type="match status" value="1"/>
</dbReference>
<accession>A0AAD5XB60</accession>
<dbReference type="GO" id="GO:0005674">
    <property type="term" value="C:transcription factor TFIIF complex"/>
    <property type="evidence" value="ECO:0007669"/>
    <property type="project" value="TreeGrafter"/>
</dbReference>
<feature type="compositionally biased region" description="Acidic residues" evidence="7">
    <location>
        <begin position="368"/>
        <end position="388"/>
    </location>
</feature>
<comment type="caution">
    <text evidence="8">The sequence shown here is derived from an EMBL/GenBank/DDBJ whole genome shotgun (WGS) entry which is preliminary data.</text>
</comment>